<dbReference type="PROSITE" id="PS50068">
    <property type="entry name" value="LDLRA_2"/>
    <property type="match status" value="1"/>
</dbReference>
<feature type="disulfide bond" evidence="2">
    <location>
        <begin position="193"/>
        <end position="208"/>
    </location>
</feature>
<dbReference type="Pfam" id="PF00057">
    <property type="entry name" value="Ldl_recept_a"/>
    <property type="match status" value="1"/>
</dbReference>
<feature type="signal peptide" evidence="4">
    <location>
        <begin position="1"/>
        <end position="16"/>
    </location>
</feature>
<keyword evidence="4" id="KW-0732">Signal</keyword>
<comment type="caution">
    <text evidence="2">Lacks conserved residue(s) required for the propagation of feature annotation.</text>
</comment>
<evidence type="ECO:0000256" key="3">
    <source>
        <dbReference type="SAM" id="Phobius"/>
    </source>
</evidence>
<accession>A0AAJ7P9I9</accession>
<keyword evidence="3" id="KW-0472">Membrane</keyword>
<keyword evidence="3" id="KW-0812">Transmembrane</keyword>
<name>A0AAJ7P9I9_9ACAR</name>
<dbReference type="Proteomes" id="UP000694867">
    <property type="component" value="Unplaced"/>
</dbReference>
<organism evidence="5 6">
    <name type="scientific">Galendromus occidentalis</name>
    <name type="common">western predatory mite</name>
    <dbReference type="NCBI Taxonomy" id="34638"/>
    <lineage>
        <taxon>Eukaryota</taxon>
        <taxon>Metazoa</taxon>
        <taxon>Ecdysozoa</taxon>
        <taxon>Arthropoda</taxon>
        <taxon>Chelicerata</taxon>
        <taxon>Arachnida</taxon>
        <taxon>Acari</taxon>
        <taxon>Parasitiformes</taxon>
        <taxon>Mesostigmata</taxon>
        <taxon>Gamasina</taxon>
        <taxon>Phytoseioidea</taxon>
        <taxon>Phytoseiidae</taxon>
        <taxon>Typhlodrominae</taxon>
        <taxon>Galendromus</taxon>
    </lineage>
</organism>
<feature type="chain" id="PRO_5042582684" evidence="4">
    <location>
        <begin position="17"/>
        <end position="254"/>
    </location>
</feature>
<dbReference type="RefSeq" id="XP_018494754.1">
    <property type="nucleotide sequence ID" value="XM_018639238.2"/>
</dbReference>
<keyword evidence="1 2" id="KW-1015">Disulfide bond</keyword>
<evidence type="ECO:0000256" key="1">
    <source>
        <dbReference type="ARBA" id="ARBA00023157"/>
    </source>
</evidence>
<dbReference type="PROSITE" id="PS01209">
    <property type="entry name" value="LDLRA_1"/>
    <property type="match status" value="1"/>
</dbReference>
<evidence type="ECO:0000256" key="2">
    <source>
        <dbReference type="PROSITE-ProRule" id="PRU00124"/>
    </source>
</evidence>
<dbReference type="Gene3D" id="4.10.400.10">
    <property type="entry name" value="Low-density Lipoprotein Receptor"/>
    <property type="match status" value="1"/>
</dbReference>
<protein>
    <submittedName>
        <fullName evidence="6">Uncharacterized protein LOC100900924</fullName>
    </submittedName>
</protein>
<evidence type="ECO:0000313" key="5">
    <source>
        <dbReference type="Proteomes" id="UP000694867"/>
    </source>
</evidence>
<gene>
    <name evidence="6" type="primary">LOC100900924</name>
</gene>
<dbReference type="InterPro" id="IPR023415">
    <property type="entry name" value="LDLR_class-A_CS"/>
</dbReference>
<dbReference type="SMART" id="SM00192">
    <property type="entry name" value="LDLa"/>
    <property type="match status" value="1"/>
</dbReference>
<reference evidence="6" key="1">
    <citation type="submission" date="2025-08" db="UniProtKB">
        <authorList>
            <consortium name="RefSeq"/>
        </authorList>
    </citation>
    <scope>IDENTIFICATION</scope>
</reference>
<dbReference type="GeneID" id="100900924"/>
<proteinExistence type="predicted"/>
<dbReference type="SUPFAM" id="SSF57424">
    <property type="entry name" value="LDL receptor-like module"/>
    <property type="match status" value="1"/>
</dbReference>
<dbReference type="InterPro" id="IPR036055">
    <property type="entry name" value="LDL_receptor-like_sf"/>
</dbReference>
<keyword evidence="5" id="KW-1185">Reference proteome</keyword>
<evidence type="ECO:0000256" key="4">
    <source>
        <dbReference type="SAM" id="SignalP"/>
    </source>
</evidence>
<keyword evidence="3" id="KW-1133">Transmembrane helix</keyword>
<dbReference type="AlphaFoldDB" id="A0AAJ7P9I9"/>
<evidence type="ECO:0000313" key="6">
    <source>
        <dbReference type="RefSeq" id="XP_018494754.1"/>
    </source>
</evidence>
<sequence length="254" mass="29825">MLLELFILSLSSPILAKEHIYYLENHGPPDSITHCIDVNNYATIYLTQTAWRVLYEYQRSVAFHFPFNMTGDANMLVVRIADFNFGSIPCTTEHLTINNRRICGRYEQLRDDERITFSPQENHTSIKYHRGSFFDHRYRIKVRVFAARRIYDKPLDFLKAPPTVSKNEITICPENQEFYCKQDQMCISQELWCDGIEDCSDGEDERVCLSFSIYGVLGIISLLFFVIFIIILLVAFCRKKRAVTKHDYHICDYQ</sequence>
<dbReference type="CDD" id="cd00112">
    <property type="entry name" value="LDLa"/>
    <property type="match status" value="1"/>
</dbReference>
<feature type="transmembrane region" description="Helical" evidence="3">
    <location>
        <begin position="213"/>
        <end position="236"/>
    </location>
</feature>
<dbReference type="KEGG" id="goe:100900924"/>
<dbReference type="InterPro" id="IPR002172">
    <property type="entry name" value="LDrepeatLR_classA_rpt"/>
</dbReference>